<keyword evidence="4" id="KW-1185">Reference proteome</keyword>
<comment type="caution">
    <text evidence="3">The sequence shown here is derived from an EMBL/GenBank/DDBJ whole genome shotgun (WGS) entry which is preliminary data.</text>
</comment>
<keyword evidence="1" id="KW-0812">Transmembrane</keyword>
<dbReference type="Proteomes" id="UP001153069">
    <property type="component" value="Unassembled WGS sequence"/>
</dbReference>
<evidence type="ECO:0000313" key="3">
    <source>
        <dbReference type="EMBL" id="CAB9497891.1"/>
    </source>
</evidence>
<reference evidence="3" key="1">
    <citation type="submission" date="2020-06" db="EMBL/GenBank/DDBJ databases">
        <authorList>
            <consortium name="Plant Systems Biology data submission"/>
        </authorList>
    </citation>
    <scope>NUCLEOTIDE SEQUENCE</scope>
    <source>
        <strain evidence="3">D6</strain>
    </source>
</reference>
<dbReference type="EMBL" id="CAICTM010000027">
    <property type="protein sequence ID" value="CAB9497891.1"/>
    <property type="molecule type" value="Genomic_DNA"/>
</dbReference>
<accession>A0A9N8H220</accession>
<keyword evidence="1" id="KW-0472">Membrane</keyword>
<dbReference type="AlphaFoldDB" id="A0A9N8H220"/>
<sequence length="250" mass="26893">MKTFLIQTLFVLAGAVGLCKGGVGLTGSVRFLQESVQPQELDASCGELKYALFIGVIEGHGGIFAQPTRDLSEGGADEMCGPVFFHQKDPATKEVFTSSLDKFAPSALYPLGDHKLRDIVKAFDTVPVSDADYDVIKHHCGLLVLHMMCALEIPFVPEMKDWVGDVLMQTNSARDYIVSLAQNSINFGLLGITRNESATTSIRTLVAYDADMFYCAATDKKQQVECSGASNVFGILSAFGVLAVVIGLIA</sequence>
<evidence type="ECO:0000256" key="2">
    <source>
        <dbReference type="SAM" id="SignalP"/>
    </source>
</evidence>
<protein>
    <submittedName>
        <fullName evidence="3">Uncharacterized protein</fullName>
    </submittedName>
</protein>
<evidence type="ECO:0000313" key="4">
    <source>
        <dbReference type="Proteomes" id="UP001153069"/>
    </source>
</evidence>
<name>A0A9N8H220_9STRA</name>
<proteinExistence type="predicted"/>
<feature type="signal peptide" evidence="2">
    <location>
        <begin position="1"/>
        <end position="21"/>
    </location>
</feature>
<feature type="transmembrane region" description="Helical" evidence="1">
    <location>
        <begin position="228"/>
        <end position="249"/>
    </location>
</feature>
<gene>
    <name evidence="3" type="ORF">SEMRO_27_G018330.1</name>
</gene>
<evidence type="ECO:0000256" key="1">
    <source>
        <dbReference type="SAM" id="Phobius"/>
    </source>
</evidence>
<organism evidence="3 4">
    <name type="scientific">Seminavis robusta</name>
    <dbReference type="NCBI Taxonomy" id="568900"/>
    <lineage>
        <taxon>Eukaryota</taxon>
        <taxon>Sar</taxon>
        <taxon>Stramenopiles</taxon>
        <taxon>Ochrophyta</taxon>
        <taxon>Bacillariophyta</taxon>
        <taxon>Bacillariophyceae</taxon>
        <taxon>Bacillariophycidae</taxon>
        <taxon>Naviculales</taxon>
        <taxon>Naviculaceae</taxon>
        <taxon>Seminavis</taxon>
    </lineage>
</organism>
<feature type="chain" id="PRO_5040127968" evidence="2">
    <location>
        <begin position="22"/>
        <end position="250"/>
    </location>
</feature>
<keyword evidence="2" id="KW-0732">Signal</keyword>
<keyword evidence="1" id="KW-1133">Transmembrane helix</keyword>